<evidence type="ECO:0000313" key="5">
    <source>
        <dbReference type="Proteomes" id="UP001522868"/>
    </source>
</evidence>
<evidence type="ECO:0000256" key="1">
    <source>
        <dbReference type="ARBA" id="ARBA00022450"/>
    </source>
</evidence>
<name>A0ABT0IA28_9ACTN</name>
<dbReference type="PROSITE" id="PS50075">
    <property type="entry name" value="CARRIER"/>
    <property type="match status" value="1"/>
</dbReference>
<dbReference type="SMART" id="SM00823">
    <property type="entry name" value="PKS_PP"/>
    <property type="match status" value="1"/>
</dbReference>
<evidence type="ECO:0000256" key="2">
    <source>
        <dbReference type="ARBA" id="ARBA00022553"/>
    </source>
</evidence>
<keyword evidence="1" id="KW-0596">Phosphopantetheine</keyword>
<dbReference type="Proteomes" id="UP001522868">
    <property type="component" value="Unassembled WGS sequence"/>
</dbReference>
<keyword evidence="5" id="KW-1185">Reference proteome</keyword>
<dbReference type="InterPro" id="IPR020806">
    <property type="entry name" value="PKS_PP-bd"/>
</dbReference>
<dbReference type="InterPro" id="IPR009081">
    <property type="entry name" value="PP-bd_ACP"/>
</dbReference>
<reference evidence="4 5" key="1">
    <citation type="submission" date="2022-04" db="EMBL/GenBank/DDBJ databases">
        <title>Streptomyces sp. nov. LCR6-01 isolated from Lichen of Dirinaria sp.</title>
        <authorList>
            <person name="Kanchanasin P."/>
            <person name="Tanasupawat S."/>
            <person name="Phongsopitanun W."/>
        </authorList>
    </citation>
    <scope>NUCLEOTIDE SEQUENCE [LARGE SCALE GENOMIC DNA]</scope>
    <source>
        <strain evidence="4 5">LCR6-01</strain>
    </source>
</reference>
<keyword evidence="2" id="KW-0597">Phosphoprotein</keyword>
<comment type="caution">
    <text evidence="4">The sequence shown here is derived from an EMBL/GenBank/DDBJ whole genome shotgun (WGS) entry which is preliminary data.</text>
</comment>
<dbReference type="EMBL" id="JALPTH010000009">
    <property type="protein sequence ID" value="MCK8678137.1"/>
    <property type="molecule type" value="Genomic_DNA"/>
</dbReference>
<evidence type="ECO:0000313" key="4">
    <source>
        <dbReference type="EMBL" id="MCK8678137.1"/>
    </source>
</evidence>
<sequence>MAAPMLSTVIDILTRQAALPAGPVTPTATLTEAGVDSMAVAVLAMVLEEDHGLVFTETVLSGQSTVAELAAYIESHRAAAA</sequence>
<dbReference type="Gene3D" id="1.10.1200.10">
    <property type="entry name" value="ACP-like"/>
    <property type="match status" value="1"/>
</dbReference>
<dbReference type="SUPFAM" id="SSF47336">
    <property type="entry name" value="ACP-like"/>
    <property type="match status" value="1"/>
</dbReference>
<evidence type="ECO:0000259" key="3">
    <source>
        <dbReference type="PROSITE" id="PS50075"/>
    </source>
</evidence>
<dbReference type="RefSeq" id="WP_248633724.1">
    <property type="nucleotide sequence ID" value="NZ_JALPTH010000009.1"/>
</dbReference>
<dbReference type="InterPro" id="IPR036736">
    <property type="entry name" value="ACP-like_sf"/>
</dbReference>
<dbReference type="Pfam" id="PF00550">
    <property type="entry name" value="PP-binding"/>
    <property type="match status" value="1"/>
</dbReference>
<accession>A0ABT0IA28</accession>
<organism evidence="4 5">
    <name type="scientific">Streptomyces lichenis</name>
    <dbReference type="NCBI Taxonomy" id="2306967"/>
    <lineage>
        <taxon>Bacteria</taxon>
        <taxon>Bacillati</taxon>
        <taxon>Actinomycetota</taxon>
        <taxon>Actinomycetes</taxon>
        <taxon>Kitasatosporales</taxon>
        <taxon>Streptomycetaceae</taxon>
        <taxon>Streptomyces</taxon>
    </lineage>
</organism>
<gene>
    <name evidence="4" type="ORF">M1O15_12160</name>
</gene>
<protein>
    <submittedName>
        <fullName evidence="4">Acyl carrier protein</fullName>
    </submittedName>
</protein>
<feature type="domain" description="Carrier" evidence="3">
    <location>
        <begin position="3"/>
        <end position="77"/>
    </location>
</feature>
<proteinExistence type="predicted"/>